<evidence type="ECO:0000313" key="2">
    <source>
        <dbReference type="Proteomes" id="UP000078348"/>
    </source>
</evidence>
<comment type="caution">
    <text evidence="1">The sequence shown here is derived from an EMBL/GenBank/DDBJ whole genome shotgun (WGS) entry which is preliminary data.</text>
</comment>
<reference evidence="1 2" key="1">
    <citation type="submission" date="2016-05" db="EMBL/GenBank/DDBJ databases">
        <title>Nuclear genome of Blastocystis sp. subtype 1 NandII.</title>
        <authorList>
            <person name="Gentekaki E."/>
            <person name="Curtis B."/>
            <person name="Stairs C."/>
            <person name="Eme L."/>
            <person name="Herman E."/>
            <person name="Klimes V."/>
            <person name="Arias M.C."/>
            <person name="Elias M."/>
            <person name="Hilliou F."/>
            <person name="Klute M."/>
            <person name="Malik S.-B."/>
            <person name="Pightling A."/>
            <person name="Rachubinski R."/>
            <person name="Salas D."/>
            <person name="Schlacht A."/>
            <person name="Suga H."/>
            <person name="Archibald J."/>
            <person name="Ball S.G."/>
            <person name="Clark G."/>
            <person name="Dacks J."/>
            <person name="Van Der Giezen M."/>
            <person name="Tsaousis A."/>
            <person name="Roger A."/>
        </authorList>
    </citation>
    <scope>NUCLEOTIDE SEQUENCE [LARGE SCALE GENOMIC DNA]</scope>
    <source>
        <strain evidence="2">ATCC 50177 / NandII</strain>
    </source>
</reference>
<gene>
    <name evidence="1" type="ORF">AV274_0911</name>
</gene>
<evidence type="ECO:0000313" key="1">
    <source>
        <dbReference type="EMBL" id="OAO17334.1"/>
    </source>
</evidence>
<dbReference type="EMBL" id="LXWW01000034">
    <property type="protein sequence ID" value="OAO17334.1"/>
    <property type="molecule type" value="Genomic_DNA"/>
</dbReference>
<dbReference type="Proteomes" id="UP000078348">
    <property type="component" value="Unassembled WGS sequence"/>
</dbReference>
<accession>A0A196SNA1</accession>
<keyword evidence="2" id="KW-1185">Reference proteome</keyword>
<proteinExistence type="predicted"/>
<name>A0A196SNA1_BLAHN</name>
<dbReference type="AlphaFoldDB" id="A0A196SNA1"/>
<organism evidence="1 2">
    <name type="scientific">Blastocystis sp. subtype 1 (strain ATCC 50177 / NandII)</name>
    <dbReference type="NCBI Taxonomy" id="478820"/>
    <lineage>
        <taxon>Eukaryota</taxon>
        <taxon>Sar</taxon>
        <taxon>Stramenopiles</taxon>
        <taxon>Bigyra</taxon>
        <taxon>Opalozoa</taxon>
        <taxon>Opalinata</taxon>
        <taxon>Blastocystidae</taxon>
        <taxon>Blastocystis</taxon>
    </lineage>
</organism>
<protein>
    <submittedName>
        <fullName evidence="1">Uncharacterized protein</fullName>
    </submittedName>
</protein>
<sequence length="235" mass="26322">MYLLAPIQNQYQMLFLSDSQHSAKSAHDMKIRLVRLASKLHDIPDRSASREEATPKEGRRRARLTLDPQTQHALDGLSLTPSNALNTRINAVNTSQEAKLDGYNWKHVLLGGAFSHPVVLFDKTRLNPAALTQIEYADETDTVASSTEYERLLRTLSRTETDTVPLCLDCTTVFASCPSAFTISQLFAVAVEDVRDLLFNCTIDRRLIYPNLLKRLGGELAKCADVIYNVLTRVD</sequence>